<name>A0A0K2TR76_LEPSM</name>
<organism evidence="1">
    <name type="scientific">Lepeophtheirus salmonis</name>
    <name type="common">Salmon louse</name>
    <name type="synonym">Caligus salmonis</name>
    <dbReference type="NCBI Taxonomy" id="72036"/>
    <lineage>
        <taxon>Eukaryota</taxon>
        <taxon>Metazoa</taxon>
        <taxon>Ecdysozoa</taxon>
        <taxon>Arthropoda</taxon>
        <taxon>Crustacea</taxon>
        <taxon>Multicrustacea</taxon>
        <taxon>Hexanauplia</taxon>
        <taxon>Copepoda</taxon>
        <taxon>Siphonostomatoida</taxon>
        <taxon>Caligidae</taxon>
        <taxon>Lepeophtheirus</taxon>
    </lineage>
</organism>
<dbReference type="EMBL" id="HACA01010821">
    <property type="protein sequence ID" value="CDW28182.1"/>
    <property type="molecule type" value="Transcribed_RNA"/>
</dbReference>
<protein>
    <submittedName>
        <fullName evidence="1">Uncharacterized protein</fullName>
    </submittedName>
</protein>
<evidence type="ECO:0000313" key="1">
    <source>
        <dbReference type="EMBL" id="CDW28182.1"/>
    </source>
</evidence>
<accession>A0A0K2TR76</accession>
<sequence>MLQAKKVFTIQFSSFNFNLMRHLWNENIYSMVAVSLIISTV</sequence>
<reference evidence="1" key="1">
    <citation type="submission" date="2014-05" db="EMBL/GenBank/DDBJ databases">
        <authorList>
            <person name="Chronopoulou M."/>
        </authorList>
    </citation>
    <scope>NUCLEOTIDE SEQUENCE</scope>
    <source>
        <tissue evidence="1">Whole organism</tissue>
    </source>
</reference>
<dbReference type="AlphaFoldDB" id="A0A0K2TR76"/>
<proteinExistence type="predicted"/>